<feature type="transmembrane region" description="Helical" evidence="1">
    <location>
        <begin position="33"/>
        <end position="52"/>
    </location>
</feature>
<gene>
    <name evidence="2" type="ORF">IPA_07075</name>
</gene>
<keyword evidence="1" id="KW-0472">Membrane</keyword>
<evidence type="ECO:0000256" key="1">
    <source>
        <dbReference type="SAM" id="Phobius"/>
    </source>
</evidence>
<proteinExistence type="predicted"/>
<dbReference type="Proteomes" id="UP001063698">
    <property type="component" value="Chromosome"/>
</dbReference>
<sequence>MKSLLLLAEAISVITALVNGLVIFYAVPHYDLIPLALTLGVTLLVLAFAKYYGCL</sequence>
<reference evidence="2" key="1">
    <citation type="submission" date="2013-11" db="EMBL/GenBank/DDBJ databases">
        <title>Comparative genomics of Ignicoccus.</title>
        <authorList>
            <person name="Podar M."/>
        </authorList>
    </citation>
    <scope>NUCLEOTIDE SEQUENCE</scope>
    <source>
        <strain evidence="2">DSM 13166</strain>
    </source>
</reference>
<keyword evidence="1" id="KW-0812">Transmembrane</keyword>
<feature type="transmembrane region" description="Helical" evidence="1">
    <location>
        <begin position="7"/>
        <end position="27"/>
    </location>
</feature>
<evidence type="ECO:0000313" key="3">
    <source>
        <dbReference type="Proteomes" id="UP001063698"/>
    </source>
</evidence>
<protein>
    <submittedName>
        <fullName evidence="2">Uncharacterized protein</fullName>
    </submittedName>
</protein>
<accession>A0A977KBK8</accession>
<evidence type="ECO:0000313" key="2">
    <source>
        <dbReference type="EMBL" id="UXD22654.1"/>
    </source>
</evidence>
<keyword evidence="3" id="KW-1185">Reference proteome</keyword>
<dbReference type="AlphaFoldDB" id="A0A977KBK8"/>
<dbReference type="KEGG" id="ipc:IPA_07075"/>
<organism evidence="2 3">
    <name type="scientific">Ignicoccus pacificus DSM 13166</name>
    <dbReference type="NCBI Taxonomy" id="940294"/>
    <lineage>
        <taxon>Archaea</taxon>
        <taxon>Thermoproteota</taxon>
        <taxon>Thermoprotei</taxon>
        <taxon>Desulfurococcales</taxon>
        <taxon>Desulfurococcaceae</taxon>
        <taxon>Ignicoccus</taxon>
    </lineage>
</organism>
<dbReference type="EMBL" id="CP006868">
    <property type="protein sequence ID" value="UXD22654.1"/>
    <property type="molecule type" value="Genomic_DNA"/>
</dbReference>
<name>A0A977KBK8_9CREN</name>
<keyword evidence="1" id="KW-1133">Transmembrane helix</keyword>